<feature type="domain" description="FAD-binding" evidence="5">
    <location>
        <begin position="7"/>
        <end position="368"/>
    </location>
</feature>
<evidence type="ECO:0000256" key="1">
    <source>
        <dbReference type="ARBA" id="ARBA00001974"/>
    </source>
</evidence>
<comment type="cofactor">
    <cofactor evidence="1">
        <name>FAD</name>
        <dbReference type="ChEBI" id="CHEBI:57692"/>
    </cofactor>
</comment>
<dbReference type="AlphaFoldDB" id="A0A1G6LBM7"/>
<evidence type="ECO:0000256" key="4">
    <source>
        <dbReference type="SAM" id="MobiDB-lite"/>
    </source>
</evidence>
<reference evidence="7" key="1">
    <citation type="submission" date="2016-10" db="EMBL/GenBank/DDBJ databases">
        <authorList>
            <person name="Varghese N."/>
            <person name="Submissions S."/>
        </authorList>
    </citation>
    <scope>NUCLEOTIDE SEQUENCE [LARGE SCALE GENOMIC DNA]</scope>
    <source>
        <strain evidence="7">CGMCC 4.3504</strain>
    </source>
</reference>
<evidence type="ECO:0000313" key="6">
    <source>
        <dbReference type="EMBL" id="SDC40680.1"/>
    </source>
</evidence>
<dbReference type="STRING" id="67344.SAMN05216505_10250"/>
<dbReference type="InterPro" id="IPR036188">
    <property type="entry name" value="FAD/NAD-bd_sf"/>
</dbReference>
<dbReference type="SUPFAM" id="SSF51905">
    <property type="entry name" value="FAD/NAD(P)-binding domain"/>
    <property type="match status" value="1"/>
</dbReference>
<dbReference type="Pfam" id="PF01494">
    <property type="entry name" value="FAD_binding_3"/>
    <property type="match status" value="1"/>
</dbReference>
<dbReference type="InterPro" id="IPR002938">
    <property type="entry name" value="FAD-bd"/>
</dbReference>
<sequence length="569" mass="61123">MDDPLTTPVAVVGGGPVGLMLALFLDRQEVPCVVLNSQQDVPDRPRGSTHNARTMEHYRTLGLAERVRGLGLPAGHSAGISFFTRYNAHELALLPWPGTAEVLSRRSAADRAEPAPEPMHRANQMYVERLLLDHARTRPRITLCFGWTVTALRESEAHVDVTAERDGVRRTFRAAYVAGCDGGHSLVRRHLGIRYEGEGTLDQDILGRRSTAAHLRVPTLYRDFLRGRGAWSNWVVNADLALNLIALNGVDEFFLLTSSVDPDTATDAELVRLVRRAAGEPLPVEVLSHRPWTAGAALVAESFGTGRVRLAGDAAHLFTPNGGFGMNTGVDDAANLAWKLAAAVRGWAGPHLLDTYGVERRPIALRNTSAARTLGQGLGAVERPASLEEDSAAGEAARAKTGAELAEYGMRTLDTLGVQLGARYDGSPIVDGDGGGPVPDSFSVYTPSAAPGGRAPHLWLDDRRTQGSSLFDRLGPGFTLLRLGPRPPRTGRIEAAARARGVPLRVLTLGDPLARELYERDLVLVRPDQHVAWRADREPGDPEALLALVTGGPHGKAAGPSPATARGRR</sequence>
<gene>
    <name evidence="6" type="ORF">SAMN05216505_10250</name>
</gene>
<dbReference type="NCBIfam" id="NF004780">
    <property type="entry name" value="PRK06126.1"/>
    <property type="match status" value="1"/>
</dbReference>
<accession>A0A1G6LBM7</accession>
<evidence type="ECO:0000256" key="2">
    <source>
        <dbReference type="ARBA" id="ARBA00022630"/>
    </source>
</evidence>
<keyword evidence="2" id="KW-0285">Flavoprotein</keyword>
<dbReference type="PRINTS" id="PR00420">
    <property type="entry name" value="RNGMNOXGNASE"/>
</dbReference>
<protein>
    <submittedName>
        <fullName evidence="6">2-polyprenyl-6-methoxyphenol hydroxylase</fullName>
    </submittedName>
</protein>
<proteinExistence type="predicted"/>
<feature type="region of interest" description="Disordered" evidence="4">
    <location>
        <begin position="548"/>
        <end position="569"/>
    </location>
</feature>
<dbReference type="GO" id="GO:0071949">
    <property type="term" value="F:FAD binding"/>
    <property type="evidence" value="ECO:0007669"/>
    <property type="project" value="InterPro"/>
</dbReference>
<dbReference type="Gene3D" id="3.40.30.120">
    <property type="match status" value="1"/>
</dbReference>
<keyword evidence="7" id="KW-1185">Reference proteome</keyword>
<dbReference type="Gene3D" id="3.30.9.10">
    <property type="entry name" value="D-Amino Acid Oxidase, subunit A, domain 2"/>
    <property type="match status" value="1"/>
</dbReference>
<keyword evidence="3" id="KW-0274">FAD</keyword>
<organism evidence="6 7">
    <name type="scientific">Streptomyces prasinopilosus</name>
    <dbReference type="NCBI Taxonomy" id="67344"/>
    <lineage>
        <taxon>Bacteria</taxon>
        <taxon>Bacillati</taxon>
        <taxon>Actinomycetota</taxon>
        <taxon>Actinomycetes</taxon>
        <taxon>Kitasatosporales</taxon>
        <taxon>Streptomycetaceae</taxon>
        <taxon>Streptomyces</taxon>
    </lineage>
</organism>
<dbReference type="Pfam" id="PF21274">
    <property type="entry name" value="Rng_hyd_C"/>
    <property type="match status" value="1"/>
</dbReference>
<evidence type="ECO:0000259" key="5">
    <source>
        <dbReference type="Pfam" id="PF01494"/>
    </source>
</evidence>
<dbReference type="InterPro" id="IPR050641">
    <property type="entry name" value="RIFMO-like"/>
</dbReference>
<dbReference type="RefSeq" id="WP_055572741.1">
    <property type="nucleotide sequence ID" value="NZ_FMZK01000002.1"/>
</dbReference>
<dbReference type="EMBL" id="FMZK01000002">
    <property type="protein sequence ID" value="SDC40680.1"/>
    <property type="molecule type" value="Genomic_DNA"/>
</dbReference>
<dbReference type="PANTHER" id="PTHR43004:SF19">
    <property type="entry name" value="BINDING MONOOXYGENASE, PUTATIVE (JCVI)-RELATED"/>
    <property type="match status" value="1"/>
</dbReference>
<dbReference type="Proteomes" id="UP000182100">
    <property type="component" value="Unassembled WGS sequence"/>
</dbReference>
<dbReference type="Gene3D" id="3.50.50.60">
    <property type="entry name" value="FAD/NAD(P)-binding domain"/>
    <property type="match status" value="1"/>
</dbReference>
<dbReference type="GO" id="GO:0016709">
    <property type="term" value="F:oxidoreductase activity, acting on paired donors, with incorporation or reduction of molecular oxygen, NAD(P)H as one donor, and incorporation of one atom of oxygen"/>
    <property type="evidence" value="ECO:0007669"/>
    <property type="project" value="UniProtKB-ARBA"/>
</dbReference>
<dbReference type="PANTHER" id="PTHR43004">
    <property type="entry name" value="TRK SYSTEM POTASSIUM UPTAKE PROTEIN"/>
    <property type="match status" value="1"/>
</dbReference>
<evidence type="ECO:0000313" key="7">
    <source>
        <dbReference type="Proteomes" id="UP000182100"/>
    </source>
</evidence>
<name>A0A1G6LBM7_9ACTN</name>
<evidence type="ECO:0000256" key="3">
    <source>
        <dbReference type="ARBA" id="ARBA00022827"/>
    </source>
</evidence>